<name>A0A0E9TZX7_ANGAN</name>
<organism evidence="1">
    <name type="scientific">Anguilla anguilla</name>
    <name type="common">European freshwater eel</name>
    <name type="synonym">Muraena anguilla</name>
    <dbReference type="NCBI Taxonomy" id="7936"/>
    <lineage>
        <taxon>Eukaryota</taxon>
        <taxon>Metazoa</taxon>
        <taxon>Chordata</taxon>
        <taxon>Craniata</taxon>
        <taxon>Vertebrata</taxon>
        <taxon>Euteleostomi</taxon>
        <taxon>Actinopterygii</taxon>
        <taxon>Neopterygii</taxon>
        <taxon>Teleostei</taxon>
        <taxon>Anguilliformes</taxon>
        <taxon>Anguillidae</taxon>
        <taxon>Anguilla</taxon>
    </lineage>
</organism>
<evidence type="ECO:0000313" key="1">
    <source>
        <dbReference type="EMBL" id="JAH59037.1"/>
    </source>
</evidence>
<reference evidence="1" key="2">
    <citation type="journal article" date="2015" name="Fish Shellfish Immunol.">
        <title>Early steps in the European eel (Anguilla anguilla)-Vibrio vulnificus interaction in the gills: Role of the RtxA13 toxin.</title>
        <authorList>
            <person name="Callol A."/>
            <person name="Pajuelo D."/>
            <person name="Ebbesson L."/>
            <person name="Teles M."/>
            <person name="MacKenzie S."/>
            <person name="Amaro C."/>
        </authorList>
    </citation>
    <scope>NUCLEOTIDE SEQUENCE</scope>
</reference>
<dbReference type="EMBL" id="GBXM01049540">
    <property type="protein sequence ID" value="JAH59037.1"/>
    <property type="molecule type" value="Transcribed_RNA"/>
</dbReference>
<reference evidence="1" key="1">
    <citation type="submission" date="2014-11" db="EMBL/GenBank/DDBJ databases">
        <authorList>
            <person name="Amaro Gonzalez C."/>
        </authorList>
    </citation>
    <scope>NUCLEOTIDE SEQUENCE</scope>
</reference>
<protein>
    <submittedName>
        <fullName evidence="1">Uncharacterized protein</fullName>
    </submittedName>
</protein>
<proteinExistence type="predicted"/>
<dbReference type="AlphaFoldDB" id="A0A0E9TZX7"/>
<accession>A0A0E9TZX7</accession>
<sequence>MFFKILSHGFCTSIAFSYEQRLLYPN</sequence>